<dbReference type="Pfam" id="PF22667">
    <property type="entry name" value="Lon_lid"/>
    <property type="match status" value="1"/>
</dbReference>
<dbReference type="PANTHER" id="PTHR10046">
    <property type="entry name" value="ATP DEPENDENT LON PROTEASE FAMILY MEMBER"/>
    <property type="match status" value="1"/>
</dbReference>
<dbReference type="Pfam" id="PF05362">
    <property type="entry name" value="Lon_C"/>
    <property type="match status" value="1"/>
</dbReference>
<accession>A0A7C4XGA3</accession>
<evidence type="ECO:0000256" key="12">
    <source>
        <dbReference type="PIRSR" id="PIRSR001174-2"/>
    </source>
</evidence>
<evidence type="ECO:0000256" key="4">
    <source>
        <dbReference type="ARBA" id="ARBA00022741"/>
    </source>
</evidence>
<evidence type="ECO:0000256" key="9">
    <source>
        <dbReference type="HAMAP-Rule" id="MF_01973"/>
    </source>
</evidence>
<evidence type="ECO:0000256" key="14">
    <source>
        <dbReference type="RuleBase" id="RU000591"/>
    </source>
</evidence>
<dbReference type="SMART" id="SM00464">
    <property type="entry name" value="LON"/>
    <property type="match status" value="1"/>
</dbReference>
<dbReference type="InterPro" id="IPR027065">
    <property type="entry name" value="Lon_Prtase"/>
</dbReference>
<dbReference type="PROSITE" id="PS51787">
    <property type="entry name" value="LON_N"/>
    <property type="match status" value="1"/>
</dbReference>
<feature type="binding site" evidence="9 12">
    <location>
        <begin position="357"/>
        <end position="364"/>
    </location>
    <ligand>
        <name>ATP</name>
        <dbReference type="ChEBI" id="CHEBI:30616"/>
    </ligand>
</feature>
<keyword evidence="4 9" id="KW-0547">Nucleotide-binding</keyword>
<dbReference type="GO" id="GO:0005737">
    <property type="term" value="C:cytoplasm"/>
    <property type="evidence" value="ECO:0007669"/>
    <property type="project" value="UniProtKB-SubCell"/>
</dbReference>
<dbReference type="InterPro" id="IPR008268">
    <property type="entry name" value="Peptidase_S16_AS"/>
</dbReference>
<evidence type="ECO:0000256" key="13">
    <source>
        <dbReference type="PROSITE-ProRule" id="PRU01122"/>
    </source>
</evidence>
<reference evidence="17" key="1">
    <citation type="journal article" date="2020" name="mSystems">
        <title>Genome- and Community-Level Interaction Insights into Carbon Utilization and Element Cycling Functions of Hydrothermarchaeota in Hydrothermal Sediment.</title>
        <authorList>
            <person name="Zhou Z."/>
            <person name="Liu Y."/>
            <person name="Xu W."/>
            <person name="Pan J."/>
            <person name="Luo Z.H."/>
            <person name="Li M."/>
        </authorList>
    </citation>
    <scope>NUCLEOTIDE SEQUENCE [LARGE SCALE GENOMIC DNA]</scope>
    <source>
        <strain evidence="17">SpSt-774</strain>
    </source>
</reference>
<dbReference type="SUPFAM" id="SSF52540">
    <property type="entry name" value="P-loop containing nucleoside triphosphate hydrolases"/>
    <property type="match status" value="1"/>
</dbReference>
<dbReference type="InterPro" id="IPR008269">
    <property type="entry name" value="Lon_proteolytic"/>
</dbReference>
<dbReference type="Gene3D" id="3.30.230.10">
    <property type="match status" value="1"/>
</dbReference>
<feature type="domain" description="Lon proteolytic" evidence="15">
    <location>
        <begin position="593"/>
        <end position="773"/>
    </location>
</feature>
<evidence type="ECO:0000256" key="6">
    <source>
        <dbReference type="ARBA" id="ARBA00022825"/>
    </source>
</evidence>
<comment type="caution">
    <text evidence="17">The sequence shown here is derived from an EMBL/GenBank/DDBJ whole genome shotgun (WGS) entry which is preliminary data.</text>
</comment>
<proteinExistence type="evidence at transcript level"/>
<dbReference type="InterPro" id="IPR027543">
    <property type="entry name" value="Lon_bac"/>
</dbReference>
<dbReference type="GO" id="GO:0005524">
    <property type="term" value="F:ATP binding"/>
    <property type="evidence" value="ECO:0007669"/>
    <property type="project" value="UniProtKB-UniRule"/>
</dbReference>
<dbReference type="InterPro" id="IPR027417">
    <property type="entry name" value="P-loop_NTPase"/>
</dbReference>
<evidence type="ECO:0000256" key="7">
    <source>
        <dbReference type="ARBA" id="ARBA00022840"/>
    </source>
</evidence>
<dbReference type="FunFam" id="1.20.5.5270:FF:000002">
    <property type="entry name" value="Lon protease homolog"/>
    <property type="match status" value="1"/>
</dbReference>
<dbReference type="SMART" id="SM00382">
    <property type="entry name" value="AAA"/>
    <property type="match status" value="1"/>
</dbReference>
<keyword evidence="2 9" id="KW-0963">Cytoplasm</keyword>
<dbReference type="Pfam" id="PF00004">
    <property type="entry name" value="AAA"/>
    <property type="match status" value="1"/>
</dbReference>
<evidence type="ECO:0000256" key="10">
    <source>
        <dbReference type="PIRNR" id="PIRNR001174"/>
    </source>
</evidence>
<dbReference type="Gene3D" id="1.20.58.1480">
    <property type="match status" value="1"/>
</dbReference>
<dbReference type="HAMAP" id="MF_01973">
    <property type="entry name" value="lon_bact"/>
    <property type="match status" value="1"/>
</dbReference>
<dbReference type="GO" id="GO:0034605">
    <property type="term" value="P:cellular response to heat"/>
    <property type="evidence" value="ECO:0007669"/>
    <property type="project" value="UniProtKB-UniRule"/>
</dbReference>
<dbReference type="AlphaFoldDB" id="A0A7C4XGA3"/>
<dbReference type="InterPro" id="IPR003111">
    <property type="entry name" value="Lon_prtase_N"/>
</dbReference>
<dbReference type="PROSITE" id="PS01046">
    <property type="entry name" value="LON_SER"/>
    <property type="match status" value="1"/>
</dbReference>
<evidence type="ECO:0000256" key="5">
    <source>
        <dbReference type="ARBA" id="ARBA00022801"/>
    </source>
</evidence>
<gene>
    <name evidence="9 17" type="primary">lon</name>
    <name evidence="17" type="ORF">ENV60_08780</name>
</gene>
<evidence type="ECO:0000256" key="2">
    <source>
        <dbReference type="ARBA" id="ARBA00022490"/>
    </source>
</evidence>
<dbReference type="PROSITE" id="PS51786">
    <property type="entry name" value="LON_PROTEOLYTIC"/>
    <property type="match status" value="1"/>
</dbReference>
<comment type="function">
    <text evidence="9">ATP-dependent serine protease that mediates the selective degradation of mutant and abnormal proteins as well as certain short-lived regulatory proteins. Required for cellular homeostasis and for survival from DNA damage and developmental changes induced by stress. Degrades polypeptides processively to yield small peptide fragments that are 5 to 10 amino acids long. Binds to DNA in a double-stranded, site-specific manner.</text>
</comment>
<dbReference type="EMBL" id="DTGZ01000165">
    <property type="protein sequence ID" value="HGV98371.1"/>
    <property type="molecule type" value="Genomic_DNA"/>
</dbReference>
<protein>
    <recommendedName>
        <fullName evidence="9 10">Lon protease</fullName>
        <ecNumber evidence="9 10">3.4.21.53</ecNumber>
    </recommendedName>
    <alternativeName>
        <fullName evidence="9">ATP-dependent protease La</fullName>
    </alternativeName>
</protein>
<dbReference type="Pfam" id="PF02190">
    <property type="entry name" value="LON_substr_bdg"/>
    <property type="match status" value="1"/>
</dbReference>
<keyword evidence="3 9" id="KW-0645">Protease</keyword>
<dbReference type="PRINTS" id="PR00830">
    <property type="entry name" value="ENDOLAPTASE"/>
</dbReference>
<dbReference type="InterPro" id="IPR015947">
    <property type="entry name" value="PUA-like_sf"/>
</dbReference>
<dbReference type="GO" id="GO:0043565">
    <property type="term" value="F:sequence-specific DNA binding"/>
    <property type="evidence" value="ECO:0007669"/>
    <property type="project" value="UniProtKB-UniRule"/>
</dbReference>
<keyword evidence="6 9" id="KW-0720">Serine protease</keyword>
<dbReference type="InterPro" id="IPR003593">
    <property type="entry name" value="AAA+_ATPase"/>
</dbReference>
<dbReference type="Gene3D" id="3.40.50.300">
    <property type="entry name" value="P-loop containing nucleotide triphosphate hydrolases"/>
    <property type="match status" value="1"/>
</dbReference>
<dbReference type="InterPro" id="IPR054594">
    <property type="entry name" value="Lon_lid"/>
</dbReference>
<keyword evidence="8 9" id="KW-0346">Stress response</keyword>
<dbReference type="Gene3D" id="1.20.5.5270">
    <property type="match status" value="1"/>
</dbReference>
<dbReference type="CDD" id="cd19500">
    <property type="entry name" value="RecA-like_Lon"/>
    <property type="match status" value="1"/>
</dbReference>
<name>A0A7C4XGA3_UNCW3</name>
<evidence type="ECO:0000256" key="11">
    <source>
        <dbReference type="PIRSR" id="PIRSR001174-1"/>
    </source>
</evidence>
<comment type="subunit">
    <text evidence="9 10">Homohexamer. Organized in a ring with a central cavity.</text>
</comment>
<dbReference type="NCBIfam" id="TIGR00763">
    <property type="entry name" value="lon"/>
    <property type="match status" value="1"/>
</dbReference>
<dbReference type="InterPro" id="IPR020568">
    <property type="entry name" value="Ribosomal_Su5_D2-typ_SF"/>
</dbReference>
<dbReference type="GO" id="GO:0004252">
    <property type="term" value="F:serine-type endopeptidase activity"/>
    <property type="evidence" value="ECO:0007669"/>
    <property type="project" value="UniProtKB-UniRule"/>
</dbReference>
<dbReference type="PIRSF" id="PIRSF001174">
    <property type="entry name" value="Lon_proteas"/>
    <property type="match status" value="1"/>
</dbReference>
<dbReference type="Gene3D" id="1.10.8.60">
    <property type="match status" value="1"/>
</dbReference>
<comment type="subcellular location">
    <subcellularLocation>
        <location evidence="1 9 10">Cytoplasm</location>
    </subcellularLocation>
</comment>
<dbReference type="SUPFAM" id="SSF54211">
    <property type="entry name" value="Ribosomal protein S5 domain 2-like"/>
    <property type="match status" value="1"/>
</dbReference>
<dbReference type="InterPro" id="IPR003959">
    <property type="entry name" value="ATPase_AAA_core"/>
</dbReference>
<feature type="active site" evidence="9 11">
    <location>
        <position position="722"/>
    </location>
</feature>
<evidence type="ECO:0000256" key="8">
    <source>
        <dbReference type="ARBA" id="ARBA00023016"/>
    </source>
</evidence>
<evidence type="ECO:0000259" key="16">
    <source>
        <dbReference type="PROSITE" id="PS51787"/>
    </source>
</evidence>
<dbReference type="GO" id="GO:0004176">
    <property type="term" value="F:ATP-dependent peptidase activity"/>
    <property type="evidence" value="ECO:0007669"/>
    <property type="project" value="UniProtKB-UniRule"/>
</dbReference>
<evidence type="ECO:0000256" key="3">
    <source>
        <dbReference type="ARBA" id="ARBA00022670"/>
    </source>
</evidence>
<evidence type="ECO:0000313" key="17">
    <source>
        <dbReference type="EMBL" id="HGV98371.1"/>
    </source>
</evidence>
<dbReference type="SUPFAM" id="SSF88697">
    <property type="entry name" value="PUA domain-like"/>
    <property type="match status" value="1"/>
</dbReference>
<evidence type="ECO:0000259" key="15">
    <source>
        <dbReference type="PROSITE" id="PS51786"/>
    </source>
</evidence>
<sequence>MEEKAIEIPEELGIIPIKGGVIFPEQIVPLIIQTPKLVKLIDEILTTNKLAGAITQRNPEIEEPKPEEIYQVGCVIQITKMLRFPDGTIRLLVKGLKRFKVVEFTQIEPYLKAKIKIFTQEFKKNLALEAMMRNVITMFQQLVSLAPYLPDELGAVVMNIDNPDRLADFVTSYTNLEISEKQQLLETIDPRERFMRLIPLLQKEISILELGAKIRSQVKNELDKGQREFYLREQLKAIQKELGETDEHTREIEELKKKIQEAKMPEAVEKVAQKELDRLAKMPPQAAEYTVSRTYIDWLISLPWSISTQDNHDIVRAKKILDEDHYNLEKVKERILEYLAVKKLKPDSKGTILCFIGPPGVGKTSLGRSIARALGRKFVRISLGGIRDEAEIRGHRRTYIGALPGRIIQQIKVCGTNNPVFMLDEIDKVGTDFRGDPSSALLEVLDPEQNYAFSDHYLEVPFDLSRVMFIATGNLIDPIIPALKDRMEIIELPGYILEEKIEIAKRYLIPRQISESGLKPEYLKFEDEAIKMIISNYTREAGVRNLEREIGSICRKIARRIAEGKKKPVVIIPENLNEFLGPPKIFSEVAARKGEIGLATGLAWTPTGGEIIFIESLKVKGKKGLILTGLLGDVMKESCQAALSYLKAKLITWKIGENLDDYDIHIHIPSGAIPKDGPSAGLAVIMSLASLFRNKPIDPKIAFSGEITLTGRVLPVGGIKEKVIAAKRAGIEKIVLPEENKKDLLEIPKYVQNGLTFYFVKRIDQALNFAFSEIKKVNKKG</sequence>
<dbReference type="GO" id="GO:0016887">
    <property type="term" value="F:ATP hydrolysis activity"/>
    <property type="evidence" value="ECO:0007669"/>
    <property type="project" value="UniProtKB-UniRule"/>
</dbReference>
<dbReference type="Gene3D" id="2.30.130.40">
    <property type="entry name" value="LON domain-like"/>
    <property type="match status" value="1"/>
</dbReference>
<dbReference type="InterPro" id="IPR046336">
    <property type="entry name" value="Lon_prtase_N_sf"/>
</dbReference>
<comment type="catalytic activity">
    <reaction evidence="9 10 13">
        <text>Hydrolysis of proteins in presence of ATP.</text>
        <dbReference type="EC" id="3.4.21.53"/>
    </reaction>
</comment>
<feature type="domain" description="Lon N-terminal" evidence="16">
    <location>
        <begin position="12"/>
        <end position="205"/>
    </location>
</feature>
<dbReference type="EC" id="3.4.21.53" evidence="9 10"/>
<evidence type="ECO:0000256" key="1">
    <source>
        <dbReference type="ARBA" id="ARBA00004496"/>
    </source>
</evidence>
<comment type="induction">
    <text evidence="9">By heat shock.</text>
</comment>
<dbReference type="GO" id="GO:0006515">
    <property type="term" value="P:protein quality control for misfolded or incompletely synthesized proteins"/>
    <property type="evidence" value="ECO:0007669"/>
    <property type="project" value="UniProtKB-UniRule"/>
</dbReference>
<dbReference type="FunFam" id="3.40.50.300:FF:000382">
    <property type="entry name" value="Lon protease homolog 2, peroxisomal"/>
    <property type="match status" value="1"/>
</dbReference>
<dbReference type="InterPro" id="IPR004815">
    <property type="entry name" value="Lon_bac/euk-typ"/>
</dbReference>
<feature type="active site" evidence="9 11">
    <location>
        <position position="679"/>
    </location>
</feature>
<organism evidence="17">
    <name type="scientific">candidate division WOR-3 bacterium</name>
    <dbReference type="NCBI Taxonomy" id="2052148"/>
    <lineage>
        <taxon>Bacteria</taxon>
        <taxon>Bacteria division WOR-3</taxon>
    </lineage>
</organism>
<dbReference type="InterPro" id="IPR014721">
    <property type="entry name" value="Ribsml_uS5_D2-typ_fold_subgr"/>
</dbReference>
<keyword evidence="5 9" id="KW-0378">Hydrolase</keyword>
<keyword evidence="7 9" id="KW-0067">ATP-binding</keyword>
<comment type="similarity">
    <text evidence="9 10 13 14">Belongs to the peptidase S16 family.</text>
</comment>